<dbReference type="GO" id="GO:0016747">
    <property type="term" value="F:acyltransferase activity, transferring groups other than amino-acyl groups"/>
    <property type="evidence" value="ECO:0007669"/>
    <property type="project" value="InterPro"/>
</dbReference>
<accession>A0A6J6XSZ8</accession>
<dbReference type="AlphaFoldDB" id="A0A6J6XSZ8"/>
<feature type="domain" description="Acyltransferase 3" evidence="9">
    <location>
        <begin position="27"/>
        <end position="354"/>
    </location>
</feature>
<sequence>MTDVNQGAVNEVADAAPYRARIAYQPALDGVRAIAVTMVLLFHGGVSWMNGGYFGVSVFFTLSGFLITSLLCSEFSSTHRVAPGAFYVRRAKRLLPASIVCLSVVSIMASANAWTAANHVRRDLLGSLGQVANWVRLLAGESYVDAQSASAGFRSPLDHYWSLAIEEQFYWVWPLAFWGLARWARRRNVSLTSVVCVCTAVFAACAPLIAAVWGSDAAYWATPARAGEILLGALVAVLLSEGRVRATRWMAPLGLALVLAFGFVLPAASGPAYSGGFPVLALASAMLLLGLQREGFVRSLLSWRPFVSLGRISYGVYLYHLPVFVFMTSQRTGLDGWALLASRFAVTLAIAITSYRLIEQPIRRATWAGVRTAVSAATATAAVAVLVAAVPAGAGSYWGVSASSRSIAAIAVDAPTTPLIVQPTTADTQVLSADSTPAASTVPVLPKLSRPVRILVVGDSIAEATGHGLVAWAAANPTVAQVSLAVSAGCGFVRGGEVPADGNVPFQHNCDLLLDGELPTDLKALRPDVVVMLVWARDQAPRVWNKREGELTPSDSAFSARLEHDYRAITREITSATDATVVWIRPPKGDPYWLNKVTPFTDESEHAIVEGVMRRVVGEISSRAEVLDLRSWMESDGIALAHPARPDGLHFSIEAATDVATRWLGPQLVLAAARAASASTP</sequence>
<reference evidence="10" key="1">
    <citation type="submission" date="2020-05" db="EMBL/GenBank/DDBJ databases">
        <authorList>
            <person name="Chiriac C."/>
            <person name="Salcher M."/>
            <person name="Ghai R."/>
            <person name="Kavagutti S V."/>
        </authorList>
    </citation>
    <scope>NUCLEOTIDE SEQUENCE</scope>
</reference>
<feature type="transmembrane region" description="Helical" evidence="8">
    <location>
        <begin position="370"/>
        <end position="398"/>
    </location>
</feature>
<comment type="subcellular location">
    <subcellularLocation>
        <location evidence="1">Cell membrane</location>
        <topology evidence="1">Multi-pass membrane protein</topology>
    </subcellularLocation>
</comment>
<evidence type="ECO:0000256" key="2">
    <source>
        <dbReference type="ARBA" id="ARBA00022475"/>
    </source>
</evidence>
<dbReference type="InterPro" id="IPR036514">
    <property type="entry name" value="SGNH_hydro_sf"/>
</dbReference>
<dbReference type="Gene3D" id="3.40.50.1110">
    <property type="entry name" value="SGNH hydrolase"/>
    <property type="match status" value="1"/>
</dbReference>
<feature type="transmembrane region" description="Helical" evidence="8">
    <location>
        <begin position="275"/>
        <end position="291"/>
    </location>
</feature>
<dbReference type="Pfam" id="PF01757">
    <property type="entry name" value="Acyl_transf_3"/>
    <property type="match status" value="1"/>
</dbReference>
<dbReference type="PANTHER" id="PTHR23028">
    <property type="entry name" value="ACETYLTRANSFERASE"/>
    <property type="match status" value="1"/>
</dbReference>
<dbReference type="EMBL" id="CAFAAI010000162">
    <property type="protein sequence ID" value="CAB4800451.1"/>
    <property type="molecule type" value="Genomic_DNA"/>
</dbReference>
<evidence type="ECO:0000256" key="3">
    <source>
        <dbReference type="ARBA" id="ARBA00022679"/>
    </source>
</evidence>
<feature type="transmembrane region" description="Helical" evidence="8">
    <location>
        <begin position="336"/>
        <end position="358"/>
    </location>
</feature>
<evidence type="ECO:0000259" key="9">
    <source>
        <dbReference type="Pfam" id="PF01757"/>
    </source>
</evidence>
<organism evidence="10">
    <name type="scientific">freshwater metagenome</name>
    <dbReference type="NCBI Taxonomy" id="449393"/>
    <lineage>
        <taxon>unclassified sequences</taxon>
        <taxon>metagenomes</taxon>
        <taxon>ecological metagenomes</taxon>
    </lineage>
</organism>
<evidence type="ECO:0000256" key="4">
    <source>
        <dbReference type="ARBA" id="ARBA00022692"/>
    </source>
</evidence>
<feature type="transmembrane region" description="Helical" evidence="8">
    <location>
        <begin position="191"/>
        <end position="213"/>
    </location>
</feature>
<feature type="transmembrane region" description="Helical" evidence="8">
    <location>
        <begin position="251"/>
        <end position="269"/>
    </location>
</feature>
<keyword evidence="2" id="KW-1003">Cell membrane</keyword>
<keyword evidence="7" id="KW-0012">Acyltransferase</keyword>
<proteinExistence type="predicted"/>
<keyword evidence="3" id="KW-0808">Transferase</keyword>
<evidence type="ECO:0000313" key="10">
    <source>
        <dbReference type="EMBL" id="CAB4800451.1"/>
    </source>
</evidence>
<dbReference type="PANTHER" id="PTHR23028:SF53">
    <property type="entry name" value="ACYL_TRANSF_3 DOMAIN-CONTAINING PROTEIN"/>
    <property type="match status" value="1"/>
</dbReference>
<dbReference type="GO" id="GO:0009103">
    <property type="term" value="P:lipopolysaccharide biosynthetic process"/>
    <property type="evidence" value="ECO:0007669"/>
    <property type="project" value="TreeGrafter"/>
</dbReference>
<evidence type="ECO:0000256" key="1">
    <source>
        <dbReference type="ARBA" id="ARBA00004651"/>
    </source>
</evidence>
<feature type="transmembrane region" description="Helical" evidence="8">
    <location>
        <begin position="168"/>
        <end position="184"/>
    </location>
</feature>
<dbReference type="InterPro" id="IPR002656">
    <property type="entry name" value="Acyl_transf_3_dom"/>
</dbReference>
<feature type="transmembrane region" description="Helical" evidence="8">
    <location>
        <begin position="52"/>
        <end position="73"/>
    </location>
</feature>
<dbReference type="InterPro" id="IPR050879">
    <property type="entry name" value="Acyltransferase_3"/>
</dbReference>
<evidence type="ECO:0000256" key="7">
    <source>
        <dbReference type="ARBA" id="ARBA00023315"/>
    </source>
</evidence>
<name>A0A6J6XSZ8_9ZZZZ</name>
<evidence type="ECO:0000256" key="6">
    <source>
        <dbReference type="ARBA" id="ARBA00023136"/>
    </source>
</evidence>
<feature type="transmembrane region" description="Helical" evidence="8">
    <location>
        <begin position="312"/>
        <end position="330"/>
    </location>
</feature>
<feature type="transmembrane region" description="Helical" evidence="8">
    <location>
        <begin position="94"/>
        <end position="114"/>
    </location>
</feature>
<feature type="transmembrane region" description="Helical" evidence="8">
    <location>
        <begin position="219"/>
        <end position="239"/>
    </location>
</feature>
<protein>
    <submittedName>
        <fullName evidence="10">Unannotated protein</fullName>
    </submittedName>
</protein>
<keyword evidence="5 8" id="KW-1133">Transmembrane helix</keyword>
<dbReference type="GO" id="GO:0005886">
    <property type="term" value="C:plasma membrane"/>
    <property type="evidence" value="ECO:0007669"/>
    <property type="project" value="UniProtKB-SubCell"/>
</dbReference>
<evidence type="ECO:0000256" key="5">
    <source>
        <dbReference type="ARBA" id="ARBA00022989"/>
    </source>
</evidence>
<gene>
    <name evidence="10" type="ORF">UFOPK2992_00992</name>
</gene>
<keyword evidence="6 8" id="KW-0472">Membrane</keyword>
<evidence type="ECO:0000256" key="8">
    <source>
        <dbReference type="SAM" id="Phobius"/>
    </source>
</evidence>
<keyword evidence="4 8" id="KW-0812">Transmembrane</keyword>
<dbReference type="SUPFAM" id="SSF52266">
    <property type="entry name" value="SGNH hydrolase"/>
    <property type="match status" value="1"/>
</dbReference>